<gene>
    <name evidence="1" type="ORF">ECPE_LOCUS16344</name>
</gene>
<organism evidence="3">
    <name type="scientific">Echinostoma caproni</name>
    <dbReference type="NCBI Taxonomy" id="27848"/>
    <lineage>
        <taxon>Eukaryota</taxon>
        <taxon>Metazoa</taxon>
        <taxon>Spiralia</taxon>
        <taxon>Lophotrochozoa</taxon>
        <taxon>Platyhelminthes</taxon>
        <taxon>Trematoda</taxon>
        <taxon>Digenea</taxon>
        <taxon>Plagiorchiida</taxon>
        <taxon>Echinostomata</taxon>
        <taxon>Echinostomatoidea</taxon>
        <taxon>Echinostomatidae</taxon>
        <taxon>Echinostoma</taxon>
    </lineage>
</organism>
<keyword evidence="2" id="KW-1185">Reference proteome</keyword>
<protein>
    <submittedName>
        <fullName evidence="3">Enhancer of polycomb-like protein</fullName>
    </submittedName>
</protein>
<dbReference type="EMBL" id="UZAN01063925">
    <property type="protein sequence ID" value="VDP93616.1"/>
    <property type="molecule type" value="Genomic_DNA"/>
</dbReference>
<reference evidence="1 2" key="2">
    <citation type="submission" date="2018-11" db="EMBL/GenBank/DDBJ databases">
        <authorList>
            <consortium name="Pathogen Informatics"/>
        </authorList>
    </citation>
    <scope>NUCLEOTIDE SEQUENCE [LARGE SCALE GENOMIC DNA]</scope>
    <source>
        <strain evidence="1 2">Egypt</strain>
    </source>
</reference>
<sequence length="159" mass="18037">MKIAERARQKPKRYHSYVQSKTVLRQSEGTLEDPGDGLSVSDYEKCDTLRRYFETVYEEDDGRAVPREFFDTPPMGDVEVSVSSVLDAMEGLNVNKPAGVHWLHPAIIKPRQAILNEEIGCGQTVDKEPKLRKNVVPAEARICTLSWRKPFRPVPPDLT</sequence>
<dbReference type="WBParaSite" id="ECPE_0001638801-mRNA-1">
    <property type="protein sequence ID" value="ECPE_0001638801-mRNA-1"/>
    <property type="gene ID" value="ECPE_0001638801"/>
</dbReference>
<reference evidence="3" key="1">
    <citation type="submission" date="2016-06" db="UniProtKB">
        <authorList>
            <consortium name="WormBaseParasite"/>
        </authorList>
    </citation>
    <scope>IDENTIFICATION</scope>
</reference>
<dbReference type="Proteomes" id="UP000272942">
    <property type="component" value="Unassembled WGS sequence"/>
</dbReference>
<accession>A0A183BAW0</accession>
<evidence type="ECO:0000313" key="1">
    <source>
        <dbReference type="EMBL" id="VDP93616.1"/>
    </source>
</evidence>
<evidence type="ECO:0000313" key="2">
    <source>
        <dbReference type="Proteomes" id="UP000272942"/>
    </source>
</evidence>
<dbReference type="OrthoDB" id="6143588at2759"/>
<evidence type="ECO:0000313" key="3">
    <source>
        <dbReference type="WBParaSite" id="ECPE_0001638801-mRNA-1"/>
    </source>
</evidence>
<dbReference type="AlphaFoldDB" id="A0A183BAW0"/>
<proteinExistence type="predicted"/>
<name>A0A183BAW0_9TREM</name>